<organism evidence="2">
    <name type="scientific">uncultured Thermomicrobiales bacterium</name>
    <dbReference type="NCBI Taxonomy" id="1645740"/>
    <lineage>
        <taxon>Bacteria</taxon>
        <taxon>Pseudomonadati</taxon>
        <taxon>Thermomicrobiota</taxon>
        <taxon>Thermomicrobia</taxon>
        <taxon>Thermomicrobiales</taxon>
        <taxon>environmental samples</taxon>
    </lineage>
</organism>
<feature type="compositionally biased region" description="Basic residues" evidence="1">
    <location>
        <begin position="144"/>
        <end position="159"/>
    </location>
</feature>
<feature type="non-terminal residue" evidence="2">
    <location>
        <position position="209"/>
    </location>
</feature>
<name>A0A6J4VGR8_9BACT</name>
<protein>
    <submittedName>
        <fullName evidence="2">Uncharacterized protein</fullName>
    </submittedName>
</protein>
<feature type="region of interest" description="Disordered" evidence="1">
    <location>
        <begin position="1"/>
        <end position="209"/>
    </location>
</feature>
<feature type="non-terminal residue" evidence="2">
    <location>
        <position position="1"/>
    </location>
</feature>
<feature type="compositionally biased region" description="Basic and acidic residues" evidence="1">
    <location>
        <begin position="179"/>
        <end position="188"/>
    </location>
</feature>
<evidence type="ECO:0000256" key="1">
    <source>
        <dbReference type="SAM" id="MobiDB-lite"/>
    </source>
</evidence>
<dbReference type="EMBL" id="CADCWF010000296">
    <property type="protein sequence ID" value="CAA9575372.1"/>
    <property type="molecule type" value="Genomic_DNA"/>
</dbReference>
<sequence>AGIQERGGSRPGVVRTDRLRGRRAGAGGPPSVRARGVAGAGGRWQRHGPLRWCRAGGGRRDRGGRRPAAGGCLGGRGDRAGDARPSGRPVGRRDRGLRPLLGPAEHRPGRPRRPGAVRERDRLRQPFSRLRRVLDRPGGTGRCGLRRPPLRGRPGRLRGHRDGSPPRFPEGRPAGAGRLLRDDARRGEAAGAPLGAHPRPGGSAPRPDL</sequence>
<accession>A0A6J4VGR8</accession>
<gene>
    <name evidence="2" type="ORF">AVDCRST_MAG59-4059</name>
</gene>
<reference evidence="2" key="1">
    <citation type="submission" date="2020-02" db="EMBL/GenBank/DDBJ databases">
        <authorList>
            <person name="Meier V. D."/>
        </authorList>
    </citation>
    <scope>NUCLEOTIDE SEQUENCE</scope>
    <source>
        <strain evidence="2">AVDCRST_MAG59</strain>
    </source>
</reference>
<evidence type="ECO:0000313" key="2">
    <source>
        <dbReference type="EMBL" id="CAA9575372.1"/>
    </source>
</evidence>
<dbReference type="AlphaFoldDB" id="A0A6J4VGR8"/>
<proteinExistence type="predicted"/>